<feature type="region of interest" description="Disordered" evidence="8">
    <location>
        <begin position="73"/>
        <end position="128"/>
    </location>
</feature>
<evidence type="ECO:0000259" key="10">
    <source>
        <dbReference type="PROSITE" id="PS51123"/>
    </source>
</evidence>
<keyword evidence="5 9" id="KW-1133">Transmembrane helix</keyword>
<feature type="compositionally biased region" description="Polar residues" evidence="8">
    <location>
        <begin position="97"/>
        <end position="118"/>
    </location>
</feature>
<name>A0A845BMZ0_9NEIS</name>
<comment type="caution">
    <text evidence="11">The sequence shown here is derived from an EMBL/GenBank/DDBJ whole genome shotgun (WGS) entry which is preliminary data.</text>
</comment>
<dbReference type="AlphaFoldDB" id="A0A845BMZ0"/>
<comment type="subcellular location">
    <subcellularLocation>
        <location evidence="1">Cell membrane</location>
        <topology evidence="1">Single-pass membrane protein</topology>
    </subcellularLocation>
</comment>
<dbReference type="GO" id="GO:0005886">
    <property type="term" value="C:plasma membrane"/>
    <property type="evidence" value="ECO:0007669"/>
    <property type="project" value="UniProtKB-SubCell"/>
</dbReference>
<comment type="similarity">
    <text evidence="2">Belongs to the MotB family.</text>
</comment>
<reference evidence="11 12" key="1">
    <citation type="submission" date="2019-12" db="EMBL/GenBank/DDBJ databases">
        <title>Neisseriaceae gen. nov. sp. Genome sequencing and assembly.</title>
        <authorList>
            <person name="Liu Z."/>
            <person name="Li A."/>
        </authorList>
    </citation>
    <scope>NUCLEOTIDE SEQUENCE [LARGE SCALE GENOMIC DNA]</scope>
    <source>
        <strain evidence="11 12">B2N2-7</strain>
    </source>
</reference>
<evidence type="ECO:0000256" key="1">
    <source>
        <dbReference type="ARBA" id="ARBA00004162"/>
    </source>
</evidence>
<dbReference type="PANTHER" id="PTHR30329:SF21">
    <property type="entry name" value="LIPOPROTEIN YIAD-RELATED"/>
    <property type="match status" value="1"/>
</dbReference>
<evidence type="ECO:0000256" key="6">
    <source>
        <dbReference type="ARBA" id="ARBA00023136"/>
    </source>
</evidence>
<dbReference type="EMBL" id="WSSB01000001">
    <property type="protein sequence ID" value="MXR35821.1"/>
    <property type="molecule type" value="Genomic_DNA"/>
</dbReference>
<evidence type="ECO:0000256" key="2">
    <source>
        <dbReference type="ARBA" id="ARBA00008914"/>
    </source>
</evidence>
<gene>
    <name evidence="11" type="ORF">GQF02_02375</name>
</gene>
<feature type="transmembrane region" description="Helical" evidence="9">
    <location>
        <begin position="31"/>
        <end position="51"/>
    </location>
</feature>
<sequence length="326" mass="35481">MARKDEHHESTIIRRVSKRGSDAGHGGAWKVAFADFVLALMCLFMVLWVLAARDQENLEKVLNAGGATMTAEGGSVRLDHAGNPKGSLIPRDPIPGQPQSDSRAQTQVKSSSQPSALNDSAGARQRVDSEQAMQKLARMMTTLSIEAGLAGNMQAVVTPYGLRILLHDTDEQGMFERSSSAINERFRLLLVRMGTMFRGIENQLLIVGHTDSLQFRNQSHAAFSNWSLSSNRAMTARAHLLDGGMPKDSILQVVGMADRAPLDRANPAAVVNRRIEMLVLTTEQAHQVSAMFGMPGRTEALMPGVNSARPDVVPASVLQERLVKVH</sequence>
<keyword evidence="12" id="KW-1185">Reference proteome</keyword>
<dbReference type="PANTHER" id="PTHR30329">
    <property type="entry name" value="STATOR ELEMENT OF FLAGELLAR MOTOR COMPLEX"/>
    <property type="match status" value="1"/>
</dbReference>
<feature type="region of interest" description="Disordered" evidence="8">
    <location>
        <begin position="1"/>
        <end position="24"/>
    </location>
</feature>
<dbReference type="Pfam" id="PF00691">
    <property type="entry name" value="OmpA"/>
    <property type="match status" value="1"/>
</dbReference>
<accession>A0A845BMZ0</accession>
<dbReference type="Pfam" id="PF13677">
    <property type="entry name" value="MotB_plug"/>
    <property type="match status" value="1"/>
</dbReference>
<evidence type="ECO:0000313" key="12">
    <source>
        <dbReference type="Proteomes" id="UP000467214"/>
    </source>
</evidence>
<keyword evidence="4 9" id="KW-0812">Transmembrane</keyword>
<dbReference type="InterPro" id="IPR036737">
    <property type="entry name" value="OmpA-like_sf"/>
</dbReference>
<protein>
    <submittedName>
        <fullName evidence="11">OmpA family protein</fullName>
    </submittedName>
</protein>
<feature type="domain" description="OmpA-like" evidence="10">
    <location>
        <begin position="162"/>
        <end position="283"/>
    </location>
</feature>
<evidence type="ECO:0000256" key="3">
    <source>
        <dbReference type="ARBA" id="ARBA00022475"/>
    </source>
</evidence>
<dbReference type="PROSITE" id="PS51123">
    <property type="entry name" value="OMPA_2"/>
    <property type="match status" value="1"/>
</dbReference>
<dbReference type="Gene3D" id="3.30.1330.60">
    <property type="entry name" value="OmpA-like domain"/>
    <property type="match status" value="1"/>
</dbReference>
<feature type="compositionally biased region" description="Basic and acidic residues" evidence="8">
    <location>
        <begin position="1"/>
        <end position="12"/>
    </location>
</feature>
<dbReference type="RefSeq" id="WP_160794537.1">
    <property type="nucleotide sequence ID" value="NZ_WSSB01000001.1"/>
</dbReference>
<evidence type="ECO:0000313" key="11">
    <source>
        <dbReference type="EMBL" id="MXR35821.1"/>
    </source>
</evidence>
<keyword evidence="3" id="KW-1003">Cell membrane</keyword>
<evidence type="ECO:0000256" key="8">
    <source>
        <dbReference type="SAM" id="MobiDB-lite"/>
    </source>
</evidence>
<evidence type="ECO:0000256" key="9">
    <source>
        <dbReference type="SAM" id="Phobius"/>
    </source>
</evidence>
<dbReference type="InterPro" id="IPR006665">
    <property type="entry name" value="OmpA-like"/>
</dbReference>
<dbReference type="SUPFAM" id="SSF103088">
    <property type="entry name" value="OmpA-like"/>
    <property type="match status" value="1"/>
</dbReference>
<dbReference type="InterPro" id="IPR050330">
    <property type="entry name" value="Bact_OuterMem_StrucFunc"/>
</dbReference>
<evidence type="ECO:0000256" key="5">
    <source>
        <dbReference type="ARBA" id="ARBA00022989"/>
    </source>
</evidence>
<organism evidence="11 12">
    <name type="scientific">Craterilacuibacter sinensis</name>
    <dbReference type="NCBI Taxonomy" id="2686017"/>
    <lineage>
        <taxon>Bacteria</taxon>
        <taxon>Pseudomonadati</taxon>
        <taxon>Pseudomonadota</taxon>
        <taxon>Betaproteobacteria</taxon>
        <taxon>Neisseriales</taxon>
        <taxon>Neisseriaceae</taxon>
        <taxon>Craterilacuibacter</taxon>
    </lineage>
</organism>
<keyword evidence="6 7" id="KW-0472">Membrane</keyword>
<evidence type="ECO:0000256" key="7">
    <source>
        <dbReference type="PROSITE-ProRule" id="PRU00473"/>
    </source>
</evidence>
<dbReference type="Proteomes" id="UP000467214">
    <property type="component" value="Unassembled WGS sequence"/>
</dbReference>
<dbReference type="InterPro" id="IPR025713">
    <property type="entry name" value="MotB-like_N_dom"/>
</dbReference>
<evidence type="ECO:0000256" key="4">
    <source>
        <dbReference type="ARBA" id="ARBA00022692"/>
    </source>
</evidence>
<proteinExistence type="inferred from homology"/>